<keyword evidence="2" id="KW-0472">Membrane</keyword>
<keyword evidence="2" id="KW-0812">Transmembrane</keyword>
<gene>
    <name evidence="3" type="ORF">HYFRA_00005056</name>
</gene>
<evidence type="ECO:0000256" key="2">
    <source>
        <dbReference type="SAM" id="Phobius"/>
    </source>
</evidence>
<feature type="transmembrane region" description="Helical" evidence="2">
    <location>
        <begin position="115"/>
        <end position="139"/>
    </location>
</feature>
<evidence type="ECO:0000256" key="1">
    <source>
        <dbReference type="SAM" id="MobiDB-lite"/>
    </source>
</evidence>
<feature type="transmembrane region" description="Helical" evidence="2">
    <location>
        <begin position="44"/>
        <end position="66"/>
    </location>
</feature>
<evidence type="ECO:0000313" key="4">
    <source>
        <dbReference type="Proteomes" id="UP000696280"/>
    </source>
</evidence>
<feature type="region of interest" description="Disordered" evidence="1">
    <location>
        <begin position="197"/>
        <end position="231"/>
    </location>
</feature>
<dbReference type="OrthoDB" id="5239553at2759"/>
<dbReference type="AlphaFoldDB" id="A0A9N9KNW5"/>
<feature type="transmembrane region" description="Helical" evidence="2">
    <location>
        <begin position="12"/>
        <end position="32"/>
    </location>
</feature>
<keyword evidence="4" id="KW-1185">Reference proteome</keyword>
<dbReference type="Proteomes" id="UP000696280">
    <property type="component" value="Unassembled WGS sequence"/>
</dbReference>
<reference evidence="3" key="1">
    <citation type="submission" date="2021-07" db="EMBL/GenBank/DDBJ databases">
        <authorList>
            <person name="Durling M."/>
        </authorList>
    </citation>
    <scope>NUCLEOTIDE SEQUENCE</scope>
</reference>
<evidence type="ECO:0000313" key="3">
    <source>
        <dbReference type="EMBL" id="CAG8949427.1"/>
    </source>
</evidence>
<sequence>MPYAFHERIFRTLCLFQAIVAFPTILFLGTWVWEEIMEYGYTGIYNFIKHLALSFFAAGILFIIIVQRYNPSTPLITLRFEIAKSTLAGATWLWLLLDSILGKAPPYRYFNRRANIFKCAISVLVLILLFFPTLVYGYLLKNHGDKVRNFGRTEENDVTSSERDPLLGSSCPCGYTKHLVRHWSEVSRVDKERYLRDYGKSDAGRNDPGGAGDDEDGQRPRCKSVANSPKWVHHIPPHIHVLEEPK</sequence>
<accession>A0A9N9KNW5</accession>
<dbReference type="EMBL" id="CAJVRL010000002">
    <property type="protein sequence ID" value="CAG8949427.1"/>
    <property type="molecule type" value="Genomic_DNA"/>
</dbReference>
<name>A0A9N9KNW5_9HELO</name>
<comment type="caution">
    <text evidence="3">The sequence shown here is derived from an EMBL/GenBank/DDBJ whole genome shotgun (WGS) entry which is preliminary data.</text>
</comment>
<protein>
    <submittedName>
        <fullName evidence="3">Uncharacterized protein</fullName>
    </submittedName>
</protein>
<keyword evidence="2" id="KW-1133">Transmembrane helix</keyword>
<proteinExistence type="predicted"/>
<organism evidence="3 4">
    <name type="scientific">Hymenoscyphus fraxineus</name>
    <dbReference type="NCBI Taxonomy" id="746836"/>
    <lineage>
        <taxon>Eukaryota</taxon>
        <taxon>Fungi</taxon>
        <taxon>Dikarya</taxon>
        <taxon>Ascomycota</taxon>
        <taxon>Pezizomycotina</taxon>
        <taxon>Leotiomycetes</taxon>
        <taxon>Helotiales</taxon>
        <taxon>Helotiaceae</taxon>
        <taxon>Hymenoscyphus</taxon>
    </lineage>
</organism>